<sequence>MKLLSIAIPSYNAAAYLHYCVESLVIGGEQVEILIINDGSQDQTQEIAERLASKYPNIVRAIYQENKGHGGAVNRGLAEASGRYFKVVDSDDWVDPRAYLKILETLKELESEGQEVDAFVTNFVYEKEGQSRKKSMSYESVLPVQQIFGWDQVGNFSKGQYIMMHSLIYRTDLLRASQFQLPEHTFYVDNLFVFTPLQQVKAMYYLPVDFYRYLIGREDQSVNEQVMIKRIDQQLKVNRLLVDQLDLSKVSHPQMREYLLNHIEITTVISSALLNRAGTAEHLAKKRELWTYIQQENPEVFQAIRKTMLSRLTKHSVLPARKLSNVVYQITKSVYGFN</sequence>
<dbReference type="AlphaFoldDB" id="A0A081PRX5"/>
<dbReference type="CDD" id="cd00761">
    <property type="entry name" value="Glyco_tranf_GTA_type"/>
    <property type="match status" value="1"/>
</dbReference>
<dbReference type="EMBL" id="JYGQ01000003">
    <property type="protein sequence ID" value="KJQ71391.1"/>
    <property type="molecule type" value="Genomic_DNA"/>
</dbReference>
<dbReference type="SUPFAM" id="SSF53448">
    <property type="entry name" value="Nucleotide-diphospho-sugar transferases"/>
    <property type="match status" value="1"/>
</dbReference>
<gene>
    <name evidence="4" type="ORF">TZ91_01254</name>
</gene>
<reference evidence="4 5" key="1">
    <citation type="submission" date="2015-02" db="EMBL/GenBank/DDBJ databases">
        <title>Evolution of amylase-binding proteins of oral streptococcal species.</title>
        <authorList>
            <person name="Haase E.M."/>
        </authorList>
    </citation>
    <scope>NUCLEOTIDE SEQUENCE [LARGE SCALE GENOMIC DNA]</scope>
    <source>
        <strain evidence="4 5">SK137</strain>
    </source>
</reference>
<evidence type="ECO:0000256" key="2">
    <source>
        <dbReference type="ARBA" id="ARBA00022679"/>
    </source>
</evidence>
<dbReference type="InterPro" id="IPR029044">
    <property type="entry name" value="Nucleotide-diphossugar_trans"/>
</dbReference>
<dbReference type="GO" id="GO:0016757">
    <property type="term" value="F:glycosyltransferase activity"/>
    <property type="evidence" value="ECO:0007669"/>
    <property type="project" value="UniProtKB-KW"/>
</dbReference>
<keyword evidence="2 4" id="KW-0808">Transferase</keyword>
<dbReference type="PANTHER" id="PTHR22916">
    <property type="entry name" value="GLYCOSYLTRANSFERASE"/>
    <property type="match status" value="1"/>
</dbReference>
<evidence type="ECO:0000256" key="1">
    <source>
        <dbReference type="ARBA" id="ARBA00022676"/>
    </source>
</evidence>
<keyword evidence="1" id="KW-0328">Glycosyltransferase</keyword>
<proteinExistence type="predicted"/>
<organism evidence="4 5">
    <name type="scientific">Streptococcus mitis</name>
    <dbReference type="NCBI Taxonomy" id="28037"/>
    <lineage>
        <taxon>Bacteria</taxon>
        <taxon>Bacillati</taxon>
        <taxon>Bacillota</taxon>
        <taxon>Bacilli</taxon>
        <taxon>Lactobacillales</taxon>
        <taxon>Streptococcaceae</taxon>
        <taxon>Streptococcus</taxon>
        <taxon>Streptococcus mitis group</taxon>
    </lineage>
</organism>
<name>A0A081PRX5_STRMT</name>
<comment type="caution">
    <text evidence="4">The sequence shown here is derived from an EMBL/GenBank/DDBJ whole genome shotgun (WGS) entry which is preliminary data.</text>
</comment>
<evidence type="ECO:0000313" key="4">
    <source>
        <dbReference type="EMBL" id="KJQ71391.1"/>
    </source>
</evidence>
<accession>A0A081PRX5</accession>
<dbReference type="PATRIC" id="fig|28037.100.peg.1706"/>
<dbReference type="Pfam" id="PF00535">
    <property type="entry name" value="Glycos_transf_2"/>
    <property type="match status" value="1"/>
</dbReference>
<dbReference type="Proteomes" id="UP000033415">
    <property type="component" value="Unassembled WGS sequence"/>
</dbReference>
<evidence type="ECO:0000313" key="5">
    <source>
        <dbReference type="Proteomes" id="UP000033415"/>
    </source>
</evidence>
<dbReference type="RefSeq" id="WP_033687501.1">
    <property type="nucleotide sequence ID" value="NZ_JYGQ01000003.1"/>
</dbReference>
<evidence type="ECO:0000259" key="3">
    <source>
        <dbReference type="Pfam" id="PF00535"/>
    </source>
</evidence>
<dbReference type="InterPro" id="IPR001173">
    <property type="entry name" value="Glyco_trans_2-like"/>
</dbReference>
<feature type="domain" description="Glycosyltransferase 2-like" evidence="3">
    <location>
        <begin position="5"/>
        <end position="111"/>
    </location>
</feature>
<dbReference type="PANTHER" id="PTHR22916:SF51">
    <property type="entry name" value="GLYCOSYLTRANSFERASE EPSH-RELATED"/>
    <property type="match status" value="1"/>
</dbReference>
<dbReference type="Gene3D" id="3.90.550.10">
    <property type="entry name" value="Spore Coat Polysaccharide Biosynthesis Protein SpsA, Chain A"/>
    <property type="match status" value="1"/>
</dbReference>
<protein>
    <submittedName>
        <fullName evidence="4">Glycosyl transferase family protein</fullName>
    </submittedName>
</protein>